<dbReference type="SUPFAM" id="SSF82171">
    <property type="entry name" value="DPP6 N-terminal domain-like"/>
    <property type="match status" value="1"/>
</dbReference>
<gene>
    <name evidence="16" type="primary">dapB_0</name>
    <name evidence="16" type="ORF">A0J61_03872</name>
</gene>
<dbReference type="Gene3D" id="2.140.10.30">
    <property type="entry name" value="Dipeptidylpeptidase IV, N-terminal domain"/>
    <property type="match status" value="1"/>
</dbReference>
<dbReference type="InterPro" id="IPR002471">
    <property type="entry name" value="Pept_S9_AS"/>
</dbReference>
<keyword evidence="10 13" id="KW-0472">Membrane</keyword>
<dbReference type="AlphaFoldDB" id="A0A1C7NHQ6"/>
<dbReference type="EMBL" id="LUGH01000176">
    <property type="protein sequence ID" value="OBZ88076.1"/>
    <property type="molecule type" value="Genomic_DNA"/>
</dbReference>
<dbReference type="GO" id="GO:0005774">
    <property type="term" value="C:vacuolar membrane"/>
    <property type="evidence" value="ECO:0007669"/>
    <property type="project" value="UniProtKB-SubCell"/>
</dbReference>
<sequence>MDARNSLSNILDDEDDDNTSTSSTSSNIRNKPVNYDYQKEDEGEENESDTPFLRGSIEQTRDVEAGERLHARKSKHGSGKWICMAFLLFILVFWLAWTIGLGQYGSAEDIETQFDLKKHIDLPDLFNDSFNFAKPNIPWVKNHPDDGVFSYIEPATNNIILQSIKSGTAQILINGTDLQVNNQTLDVNQFEVSSDTQFVLLKTNVTQQWRYSNVFNAYIYRVMDKHLFPLNKQSTIDLPPRISYATWSPEGHQLAYVLGNEIFITDLQNTTRVTFDGSSTVFNGVPDWVYEEEVFSKNYAMWWSPDSTHLAYLRFNETTVPEYHIQYYTSSNNPYPDEKSIKYPKAGSPNPLVSLHIYSLSTNTTIMVTSSSTLNDTLVTTSDLLEFPDTDRLITDVIWATETHSHLLFKQTNRVQDIEVTNLVALNSTNLNSTHVKHVRTYKPSDGGWIDSAQTMIYMPNHKPNDTTVRYLDVIDNGKGFMHLAVIRATDGKIRSPKWLTFGSWEVIPGSVAVDKKRQLVYFVSTEQSHLERHLYSITLKNPKPMRTKKCITCSSDPEEHAYYEAGFSPYAGYYVLHYLGPGIPSSTLKQAGNSSFELVLEDNLALKNILEEYELPRTRMVSVKSGGVDMDAMEILPPNFVATKKYPVLFHVYGGPGSQLATYQFELSWSTFLASKLGYIVVTVDGRGTGFKGRKYRSGVRKRLGELETIDQINAAKHWALLEYVDPSRIAIWGWSFGGYLTTKVVEANSGLFSAAMAVAPVTDWRFYDSVYTERYMLTPEMNPDGYMQSAVNNMTGFENTRYLLAHGTSDDNVHFQNSATLVDKLTSANIHNYQVQYYTDNDHTIQYHDAHQNVYHLLTNFLWESFGGEEYQHVRTELDGHFSGSIGSH</sequence>
<keyword evidence="9 13" id="KW-1133">Transmembrane helix</keyword>
<dbReference type="InterPro" id="IPR002469">
    <property type="entry name" value="Peptidase_S9B_N"/>
</dbReference>
<dbReference type="SUPFAM" id="SSF53474">
    <property type="entry name" value="alpha/beta-Hydrolases"/>
    <property type="match status" value="1"/>
</dbReference>
<protein>
    <submittedName>
        <fullName evidence="16">Putative dipeptidyl-aminopeptidase B</fullName>
    </submittedName>
</protein>
<feature type="transmembrane region" description="Helical" evidence="13">
    <location>
        <begin position="81"/>
        <end position="100"/>
    </location>
</feature>
<dbReference type="GO" id="GO:0004177">
    <property type="term" value="F:aminopeptidase activity"/>
    <property type="evidence" value="ECO:0007669"/>
    <property type="project" value="UniProtKB-KW"/>
</dbReference>
<dbReference type="Gene3D" id="3.40.50.1820">
    <property type="entry name" value="alpha/beta hydrolase"/>
    <property type="match status" value="1"/>
</dbReference>
<dbReference type="Pfam" id="PF00930">
    <property type="entry name" value="DPPIV_N"/>
    <property type="match status" value="1"/>
</dbReference>
<dbReference type="InterPro" id="IPR050278">
    <property type="entry name" value="Serine_Prot_S9B/DPPIV"/>
</dbReference>
<evidence type="ECO:0000256" key="8">
    <source>
        <dbReference type="ARBA" id="ARBA00022968"/>
    </source>
</evidence>
<organism evidence="16 17">
    <name type="scientific">Choanephora cucurbitarum</name>
    <dbReference type="NCBI Taxonomy" id="101091"/>
    <lineage>
        <taxon>Eukaryota</taxon>
        <taxon>Fungi</taxon>
        <taxon>Fungi incertae sedis</taxon>
        <taxon>Mucoromycota</taxon>
        <taxon>Mucoromycotina</taxon>
        <taxon>Mucoromycetes</taxon>
        <taxon>Mucorales</taxon>
        <taxon>Mucorineae</taxon>
        <taxon>Choanephoraceae</taxon>
        <taxon>Choanephoroideae</taxon>
        <taxon>Choanephora</taxon>
    </lineage>
</organism>
<dbReference type="Proteomes" id="UP000093000">
    <property type="component" value="Unassembled WGS sequence"/>
</dbReference>
<dbReference type="GO" id="GO:0008239">
    <property type="term" value="F:dipeptidyl-peptidase activity"/>
    <property type="evidence" value="ECO:0007669"/>
    <property type="project" value="TreeGrafter"/>
</dbReference>
<keyword evidence="5 13" id="KW-0812">Transmembrane</keyword>
<comment type="similarity">
    <text evidence="2">Belongs to the peptidase S9B family.</text>
</comment>
<evidence type="ECO:0000256" key="3">
    <source>
        <dbReference type="ARBA" id="ARBA00022438"/>
    </source>
</evidence>
<feature type="compositionally biased region" description="Low complexity" evidence="12">
    <location>
        <begin position="19"/>
        <end position="28"/>
    </location>
</feature>
<evidence type="ECO:0000256" key="13">
    <source>
        <dbReference type="SAM" id="Phobius"/>
    </source>
</evidence>
<evidence type="ECO:0000259" key="14">
    <source>
        <dbReference type="Pfam" id="PF00326"/>
    </source>
</evidence>
<evidence type="ECO:0000256" key="11">
    <source>
        <dbReference type="ARBA" id="ARBA00023180"/>
    </source>
</evidence>
<evidence type="ECO:0000256" key="12">
    <source>
        <dbReference type="SAM" id="MobiDB-lite"/>
    </source>
</evidence>
<evidence type="ECO:0000313" key="16">
    <source>
        <dbReference type="EMBL" id="OBZ88076.1"/>
    </source>
</evidence>
<evidence type="ECO:0000256" key="2">
    <source>
        <dbReference type="ARBA" id="ARBA00006150"/>
    </source>
</evidence>
<feature type="domain" description="Peptidase S9 prolyl oligopeptidase catalytic" evidence="14">
    <location>
        <begin position="667"/>
        <end position="870"/>
    </location>
</feature>
<evidence type="ECO:0000259" key="15">
    <source>
        <dbReference type="Pfam" id="PF00930"/>
    </source>
</evidence>
<evidence type="ECO:0000256" key="6">
    <source>
        <dbReference type="ARBA" id="ARBA00022801"/>
    </source>
</evidence>
<dbReference type="InParanoid" id="A0A1C7NHQ6"/>
<evidence type="ECO:0000256" key="10">
    <source>
        <dbReference type="ARBA" id="ARBA00023136"/>
    </source>
</evidence>
<evidence type="ECO:0000256" key="5">
    <source>
        <dbReference type="ARBA" id="ARBA00022692"/>
    </source>
</evidence>
<dbReference type="InterPro" id="IPR001375">
    <property type="entry name" value="Peptidase_S9_cat"/>
</dbReference>
<comment type="subcellular location">
    <subcellularLocation>
        <location evidence="1">Vacuole membrane</location>
        <topology evidence="1">Single-pass type II membrane protein</topology>
    </subcellularLocation>
</comment>
<keyword evidence="3 16" id="KW-0031">Aminopeptidase</keyword>
<comment type="caution">
    <text evidence="16">The sequence shown here is derived from an EMBL/GenBank/DDBJ whole genome shotgun (WGS) entry which is preliminary data.</text>
</comment>
<dbReference type="PANTHER" id="PTHR11731:SF200">
    <property type="entry name" value="DIPEPTIDYL PEPTIDASE 10, ISOFORM B"/>
    <property type="match status" value="1"/>
</dbReference>
<dbReference type="FunCoup" id="A0A1C7NHQ6">
    <property type="interactions" value="140"/>
</dbReference>
<dbReference type="GO" id="GO:0006508">
    <property type="term" value="P:proteolysis"/>
    <property type="evidence" value="ECO:0007669"/>
    <property type="project" value="UniProtKB-KW"/>
</dbReference>
<feature type="region of interest" description="Disordered" evidence="12">
    <location>
        <begin position="1"/>
        <end position="57"/>
    </location>
</feature>
<dbReference type="InterPro" id="IPR029058">
    <property type="entry name" value="AB_hydrolase_fold"/>
</dbReference>
<dbReference type="PANTHER" id="PTHR11731">
    <property type="entry name" value="PROTEASE FAMILY S9B,C DIPEPTIDYL-PEPTIDASE IV-RELATED"/>
    <property type="match status" value="1"/>
</dbReference>
<dbReference type="Pfam" id="PF00326">
    <property type="entry name" value="Peptidase_S9"/>
    <property type="match status" value="1"/>
</dbReference>
<feature type="compositionally biased region" description="Low complexity" evidence="12">
    <location>
        <begin position="1"/>
        <end position="10"/>
    </location>
</feature>
<evidence type="ECO:0000256" key="7">
    <source>
        <dbReference type="ARBA" id="ARBA00022825"/>
    </source>
</evidence>
<accession>A0A1C7NHQ6</accession>
<evidence type="ECO:0000313" key="17">
    <source>
        <dbReference type="Proteomes" id="UP000093000"/>
    </source>
</evidence>
<evidence type="ECO:0000256" key="9">
    <source>
        <dbReference type="ARBA" id="ARBA00022989"/>
    </source>
</evidence>
<keyword evidence="7" id="KW-0720">Serine protease</keyword>
<dbReference type="FunFam" id="3.40.50.1820:FF:000003">
    <property type="entry name" value="Dipeptidyl peptidase 4"/>
    <property type="match status" value="1"/>
</dbReference>
<proteinExistence type="inferred from homology"/>
<keyword evidence="4" id="KW-0645">Protease</keyword>
<feature type="compositionally biased region" description="Acidic residues" evidence="12">
    <location>
        <begin position="39"/>
        <end position="48"/>
    </location>
</feature>
<evidence type="ECO:0000256" key="4">
    <source>
        <dbReference type="ARBA" id="ARBA00022670"/>
    </source>
</evidence>
<name>A0A1C7NHQ6_9FUNG</name>
<dbReference type="PROSITE" id="PS00708">
    <property type="entry name" value="PRO_ENDOPEP_SER"/>
    <property type="match status" value="1"/>
</dbReference>
<keyword evidence="8" id="KW-0735">Signal-anchor</keyword>
<reference evidence="16 17" key="1">
    <citation type="submission" date="2016-03" db="EMBL/GenBank/DDBJ databases">
        <title>Choanephora cucurbitarum.</title>
        <authorList>
            <person name="Min B."/>
            <person name="Park H."/>
            <person name="Park J.-H."/>
            <person name="Shin H.-D."/>
            <person name="Choi I.-G."/>
        </authorList>
    </citation>
    <scope>NUCLEOTIDE SEQUENCE [LARGE SCALE GENOMIC DNA]</scope>
    <source>
        <strain evidence="16 17">KUS-F28377</strain>
    </source>
</reference>
<dbReference type="GO" id="GO:0004252">
    <property type="term" value="F:serine-type endopeptidase activity"/>
    <property type="evidence" value="ECO:0007669"/>
    <property type="project" value="InterPro"/>
</dbReference>
<dbReference type="STRING" id="101091.A0A1C7NHQ6"/>
<keyword evidence="11" id="KW-0325">Glycoprotein</keyword>
<feature type="domain" description="Dipeptidylpeptidase IV N-terminal" evidence="15">
    <location>
        <begin position="193"/>
        <end position="585"/>
    </location>
</feature>
<evidence type="ECO:0000256" key="1">
    <source>
        <dbReference type="ARBA" id="ARBA00004576"/>
    </source>
</evidence>
<keyword evidence="17" id="KW-1185">Reference proteome</keyword>
<keyword evidence="6" id="KW-0378">Hydrolase</keyword>
<dbReference type="OrthoDB" id="16520at2759"/>
<dbReference type="GO" id="GO:0005886">
    <property type="term" value="C:plasma membrane"/>
    <property type="evidence" value="ECO:0007669"/>
    <property type="project" value="TreeGrafter"/>
</dbReference>